<reference evidence="2" key="1">
    <citation type="submission" date="2020-06" db="EMBL/GenBank/DDBJ databases">
        <authorList>
            <person name="Li T."/>
            <person name="Hu X."/>
            <person name="Zhang T."/>
            <person name="Song X."/>
            <person name="Zhang H."/>
            <person name="Dai N."/>
            <person name="Sheng W."/>
            <person name="Hou X."/>
            <person name="Wei L."/>
        </authorList>
    </citation>
    <scope>NUCLEOTIDE SEQUENCE</scope>
    <source>
        <strain evidence="2">K16</strain>
        <tissue evidence="2">Leaf</tissue>
    </source>
</reference>
<dbReference type="Pfam" id="PF14111">
    <property type="entry name" value="DUF4283"/>
    <property type="match status" value="1"/>
</dbReference>
<dbReference type="PANTHER" id="PTHR31286">
    <property type="entry name" value="GLYCINE-RICH CELL WALL STRUCTURAL PROTEIN 1.8-LIKE"/>
    <property type="match status" value="1"/>
</dbReference>
<protein>
    <recommendedName>
        <fullName evidence="1">DUF4283 domain-containing protein</fullName>
    </recommendedName>
</protein>
<reference evidence="2" key="2">
    <citation type="journal article" date="2024" name="Plant">
        <title>Genomic evolution and insights into agronomic trait innovations of Sesamum species.</title>
        <authorList>
            <person name="Miao H."/>
            <person name="Wang L."/>
            <person name="Qu L."/>
            <person name="Liu H."/>
            <person name="Sun Y."/>
            <person name="Le M."/>
            <person name="Wang Q."/>
            <person name="Wei S."/>
            <person name="Zheng Y."/>
            <person name="Lin W."/>
            <person name="Duan Y."/>
            <person name="Cao H."/>
            <person name="Xiong S."/>
            <person name="Wang X."/>
            <person name="Wei L."/>
            <person name="Li C."/>
            <person name="Ma Q."/>
            <person name="Ju M."/>
            <person name="Zhao R."/>
            <person name="Li G."/>
            <person name="Mu C."/>
            <person name="Tian Q."/>
            <person name="Mei H."/>
            <person name="Zhang T."/>
            <person name="Gao T."/>
            <person name="Zhang H."/>
        </authorList>
    </citation>
    <scope>NUCLEOTIDE SEQUENCE</scope>
    <source>
        <strain evidence="2">K16</strain>
    </source>
</reference>
<dbReference type="PANTHER" id="PTHR31286:SF99">
    <property type="entry name" value="DUF4283 DOMAIN-CONTAINING PROTEIN"/>
    <property type="match status" value="1"/>
</dbReference>
<accession>A0AAE1TAW1</accession>
<comment type="caution">
    <text evidence="2">The sequence shown here is derived from an EMBL/GenBank/DDBJ whole genome shotgun (WGS) entry which is preliminary data.</text>
</comment>
<gene>
    <name evidence="2" type="ORF">Sango_3080500</name>
</gene>
<evidence type="ECO:0000313" key="2">
    <source>
        <dbReference type="EMBL" id="KAK4384227.1"/>
    </source>
</evidence>
<dbReference type="EMBL" id="JACGWL010000252">
    <property type="protein sequence ID" value="KAK4384227.1"/>
    <property type="molecule type" value="Genomic_DNA"/>
</dbReference>
<keyword evidence="3" id="KW-1185">Reference proteome</keyword>
<evidence type="ECO:0000259" key="1">
    <source>
        <dbReference type="Pfam" id="PF14111"/>
    </source>
</evidence>
<feature type="domain" description="DUF4283" evidence="1">
    <location>
        <begin position="166"/>
        <end position="243"/>
    </location>
</feature>
<organism evidence="2 3">
    <name type="scientific">Sesamum angolense</name>
    <dbReference type="NCBI Taxonomy" id="2727404"/>
    <lineage>
        <taxon>Eukaryota</taxon>
        <taxon>Viridiplantae</taxon>
        <taxon>Streptophyta</taxon>
        <taxon>Embryophyta</taxon>
        <taxon>Tracheophyta</taxon>
        <taxon>Spermatophyta</taxon>
        <taxon>Magnoliopsida</taxon>
        <taxon>eudicotyledons</taxon>
        <taxon>Gunneridae</taxon>
        <taxon>Pentapetalae</taxon>
        <taxon>asterids</taxon>
        <taxon>lamiids</taxon>
        <taxon>Lamiales</taxon>
        <taxon>Pedaliaceae</taxon>
        <taxon>Sesamum</taxon>
    </lineage>
</organism>
<name>A0AAE1TAW1_9LAMI</name>
<proteinExistence type="predicted"/>
<dbReference type="AlphaFoldDB" id="A0AAE1TAW1"/>
<evidence type="ECO:0000313" key="3">
    <source>
        <dbReference type="Proteomes" id="UP001289374"/>
    </source>
</evidence>
<dbReference type="InterPro" id="IPR040256">
    <property type="entry name" value="At4g02000-like"/>
</dbReference>
<sequence>MARFNRNVHAPVEIPLPSPIMAAPTACVQTAEGGPHSIPWDWGVKTQRHAAPLPAPLFSTEQPPAEPPAITGAPCSKIDVTASVQQYQPAVKTAARGRMQPPPSSPTIHVPPCLNVEETDPAAARIHSPMSSTGDLYRKTLSYVNPSIQNGEIVVRAIDIVRQGSRRWENTVVGYFLGRKPYYHHLNDYVRSVWPGVKTVTATANGFYFFQFKTEIAMEEVIEGGPWLFQGQPIVLQRWEPGMVLRKHKHTQVPVWIRLRHLPVEFWTDEGLSTVASGVGRPLYQYNHSGMHEAGFRSCMCDA</sequence>
<dbReference type="Proteomes" id="UP001289374">
    <property type="component" value="Unassembled WGS sequence"/>
</dbReference>
<dbReference type="InterPro" id="IPR025558">
    <property type="entry name" value="DUF4283"/>
</dbReference>